<gene>
    <name evidence="5 8" type="primary">hflX</name>
    <name evidence="8" type="ORF">ACKQTC_05475</name>
</gene>
<evidence type="ECO:0000256" key="6">
    <source>
        <dbReference type="SAM" id="Coils"/>
    </source>
</evidence>
<evidence type="ECO:0000256" key="4">
    <source>
        <dbReference type="ARBA" id="ARBA00023134"/>
    </source>
</evidence>
<dbReference type="InterPro" id="IPR025121">
    <property type="entry name" value="GTPase_HflX_N"/>
</dbReference>
<comment type="subcellular location">
    <subcellularLocation>
        <location evidence="5">Cytoplasm</location>
    </subcellularLocation>
    <text evidence="5">May associate with membranes.</text>
</comment>
<dbReference type="InterPro" id="IPR006073">
    <property type="entry name" value="GTP-bd"/>
</dbReference>
<dbReference type="NCBIfam" id="TIGR03156">
    <property type="entry name" value="GTP_HflX"/>
    <property type="match status" value="1"/>
</dbReference>
<evidence type="ECO:0000259" key="7">
    <source>
        <dbReference type="PROSITE" id="PS51705"/>
    </source>
</evidence>
<keyword evidence="6" id="KW-0175">Coiled coil</keyword>
<dbReference type="PANTHER" id="PTHR10229:SF0">
    <property type="entry name" value="GTP-BINDING PROTEIN 6-RELATED"/>
    <property type="match status" value="1"/>
</dbReference>
<dbReference type="EMBL" id="JBJUVG010000006">
    <property type="protein sequence ID" value="MFM9413809.1"/>
    <property type="molecule type" value="Genomic_DNA"/>
</dbReference>
<dbReference type="RefSeq" id="WP_408977425.1">
    <property type="nucleotide sequence ID" value="NZ_JBJUVG010000006.1"/>
</dbReference>
<evidence type="ECO:0000256" key="2">
    <source>
        <dbReference type="ARBA" id="ARBA00022741"/>
    </source>
</evidence>
<keyword evidence="2 5" id="KW-0547">Nucleotide-binding</keyword>
<dbReference type="Proteomes" id="UP001631949">
    <property type="component" value="Unassembled WGS sequence"/>
</dbReference>
<dbReference type="Gene3D" id="3.40.50.300">
    <property type="entry name" value="P-loop containing nucleotide triphosphate hydrolases"/>
    <property type="match status" value="1"/>
</dbReference>
<evidence type="ECO:0000256" key="1">
    <source>
        <dbReference type="ARBA" id="ARBA00022723"/>
    </source>
</evidence>
<sequence length="424" mass="46579">MSIEKERALLIFLPAEGSQPDLIARRQAEMLALADSAGLEVVDTLSQKLRGDQRQLGKGKAQEAAAYMAAADIDVAVFDRDLTPSQTRAMEKALDRKVIDRATLILDIFAQRARTREGRLQVEGAQLARLLPRLTGQGTALSRLGGGIGTRGPGETQLETDRRHIRRRLAQVQRDLKKVSAERQVQRAAREAQPHPFVVIVGYTNAGKSTFLNALTGSDIYAEDRLFATLDPTTRRVSSPLGELYFMADTVGFMEDLPPELTIAFKATLEIVKEADVLIHLFNVADEGYEDRIRVVNHFLRDLGGEGIPMLYVANQVDQLDESPYLGGLFKDEPVVALSAKTGQGFDAFWQALRPLAEKSLFAQPVRLPNSAEGARLLALAHESGEVSQLSATEAGISFYLRGDRDRLAGPFGPYIKGPEDDQD</sequence>
<protein>
    <recommendedName>
        <fullName evidence="5">GTPase HflX</fullName>
    </recommendedName>
    <alternativeName>
        <fullName evidence="5">GTP-binding protein HflX</fullName>
    </alternativeName>
</protein>
<evidence type="ECO:0000256" key="5">
    <source>
        <dbReference type="HAMAP-Rule" id="MF_00900"/>
    </source>
</evidence>
<dbReference type="Pfam" id="PF01926">
    <property type="entry name" value="MMR_HSR1"/>
    <property type="match status" value="1"/>
</dbReference>
<comment type="similarity">
    <text evidence="5">Belongs to the TRAFAC class OBG-HflX-like GTPase superfamily. HflX GTPase family.</text>
</comment>
<evidence type="ECO:0000313" key="9">
    <source>
        <dbReference type="Proteomes" id="UP001631949"/>
    </source>
</evidence>
<organism evidence="8 9">
    <name type="scientific">Peptococcus simiae</name>
    <dbReference type="NCBI Taxonomy" id="1643805"/>
    <lineage>
        <taxon>Bacteria</taxon>
        <taxon>Bacillati</taxon>
        <taxon>Bacillota</taxon>
        <taxon>Clostridia</taxon>
        <taxon>Eubacteriales</taxon>
        <taxon>Peptococcaceae</taxon>
        <taxon>Peptococcus</taxon>
    </lineage>
</organism>
<dbReference type="Gene3D" id="6.10.250.2860">
    <property type="match status" value="1"/>
</dbReference>
<dbReference type="CDD" id="cd01878">
    <property type="entry name" value="HflX"/>
    <property type="match status" value="1"/>
</dbReference>
<name>A0ABW9GYW4_9FIRM</name>
<feature type="domain" description="Hflx-type G" evidence="7">
    <location>
        <begin position="196"/>
        <end position="361"/>
    </location>
</feature>
<evidence type="ECO:0000313" key="8">
    <source>
        <dbReference type="EMBL" id="MFM9413809.1"/>
    </source>
</evidence>
<dbReference type="HAMAP" id="MF_00900">
    <property type="entry name" value="GTPase_HflX"/>
    <property type="match status" value="1"/>
</dbReference>
<dbReference type="InterPro" id="IPR027417">
    <property type="entry name" value="P-loop_NTPase"/>
</dbReference>
<comment type="subunit">
    <text evidence="5">Monomer. Associates with the 50S ribosomal subunit.</text>
</comment>
<feature type="coiled-coil region" evidence="6">
    <location>
        <begin position="162"/>
        <end position="189"/>
    </location>
</feature>
<evidence type="ECO:0000256" key="3">
    <source>
        <dbReference type="ARBA" id="ARBA00022842"/>
    </source>
</evidence>
<dbReference type="InterPro" id="IPR030394">
    <property type="entry name" value="G_HFLX_dom"/>
</dbReference>
<comment type="caution">
    <text evidence="8">The sequence shown here is derived from an EMBL/GenBank/DDBJ whole genome shotgun (WGS) entry which is preliminary data.</text>
</comment>
<dbReference type="PRINTS" id="PR00326">
    <property type="entry name" value="GTP1OBG"/>
</dbReference>
<dbReference type="PANTHER" id="PTHR10229">
    <property type="entry name" value="GTP-BINDING PROTEIN HFLX"/>
    <property type="match status" value="1"/>
</dbReference>
<dbReference type="SUPFAM" id="SSF52540">
    <property type="entry name" value="P-loop containing nucleoside triphosphate hydrolases"/>
    <property type="match status" value="1"/>
</dbReference>
<dbReference type="InterPro" id="IPR032305">
    <property type="entry name" value="GTP-bd_M"/>
</dbReference>
<dbReference type="InterPro" id="IPR016496">
    <property type="entry name" value="GTPase_HflX"/>
</dbReference>
<proteinExistence type="inferred from homology"/>
<dbReference type="PROSITE" id="PS51705">
    <property type="entry name" value="G_HFLX"/>
    <property type="match status" value="1"/>
</dbReference>
<reference evidence="8 9" key="1">
    <citation type="journal article" date="2016" name="Int. J. Syst. Evol. Microbiol.">
        <title>Peptococcus simiae sp. nov., isolated from rhesus macaque faeces and emended description of the genus Peptococcus.</title>
        <authorList>
            <person name="Shkoporov A.N."/>
            <person name="Efimov B.A."/>
            <person name="Kondova I."/>
            <person name="Ouwerling B."/>
            <person name="Chaplin A.V."/>
            <person name="Shcherbakova V.A."/>
            <person name="Langermans J.A.M."/>
        </authorList>
    </citation>
    <scope>NUCLEOTIDE SEQUENCE [LARGE SCALE GENOMIC DNA]</scope>
    <source>
        <strain evidence="8 9">M108</strain>
    </source>
</reference>
<dbReference type="InterPro" id="IPR042108">
    <property type="entry name" value="GTPase_HflX_N_sf"/>
</dbReference>
<keyword evidence="4 5" id="KW-0342">GTP-binding</keyword>
<dbReference type="Pfam" id="PF16360">
    <property type="entry name" value="GTP-bdg_M"/>
    <property type="match status" value="1"/>
</dbReference>
<keyword evidence="1" id="KW-0479">Metal-binding</keyword>
<keyword evidence="5" id="KW-0963">Cytoplasm</keyword>
<dbReference type="Pfam" id="PF13167">
    <property type="entry name" value="GTP-bdg_N"/>
    <property type="match status" value="1"/>
</dbReference>
<dbReference type="Gene3D" id="3.40.50.11060">
    <property type="entry name" value="GTPase HflX, N-terminal domain"/>
    <property type="match status" value="1"/>
</dbReference>
<keyword evidence="9" id="KW-1185">Reference proteome</keyword>
<comment type="function">
    <text evidence="5">GTPase that associates with the 50S ribosomal subunit and may have a role during protein synthesis or ribosome biogenesis.</text>
</comment>
<keyword evidence="3" id="KW-0460">Magnesium</keyword>
<dbReference type="PIRSF" id="PIRSF006809">
    <property type="entry name" value="GTP-binding_hflX_prd"/>
    <property type="match status" value="1"/>
</dbReference>
<accession>A0ABW9GYW4</accession>